<evidence type="ECO:0000256" key="1">
    <source>
        <dbReference type="SAM" id="Phobius"/>
    </source>
</evidence>
<keyword evidence="1" id="KW-1133">Transmembrane helix</keyword>
<gene>
    <name evidence="3" type="ORF">SAMN06265374_3267</name>
</gene>
<evidence type="ECO:0000313" key="4">
    <source>
        <dbReference type="Proteomes" id="UP001157914"/>
    </source>
</evidence>
<keyword evidence="1" id="KW-0812">Transmembrane</keyword>
<keyword evidence="1" id="KW-0472">Membrane</keyword>
<sequence>MANSRVTLRNLINRFGKDARGAVLPAFAICVAFIFLLMGFAVDLSRSITAREKLAYAIDAAALSVASELSVSVMSDAQIRTALENSLRANLAGEDFLDEAIAHLTFTVDSDNGTISVDSNASLNEPFVDISKLGYDAVDGFSFGSDAEVTYSRFDVELALIVDVTGSMSGDMVTLREASTDVVNILLPEDQDPSTAKVRISLIPYSAGVNLGTYADDVKGGAHGYGDSSDCVTEREDYDDGSEVWEVKYTDLSYAYYNETNPPPMETFYGNGGSCASDSVLIPLTNDRDLLIPAIADLEASGTTSGHTGAIWGWNSLSPNYKNLWPSDSEPASYDDENVLKFAIMMTDGDNNRTFELIKTETEEECGWKQNKKGKWKYRCKDVVSDLDPSNYYWDDVSSGSGYDDDPSSRHREYCDAMKDAGIQIFGVYFGSNNSSTGGLNMQYCASDGSYYQASSSEGLKQAFSNIAKKIQQIYLSQ</sequence>
<evidence type="ECO:0000259" key="2">
    <source>
        <dbReference type="Pfam" id="PF13400"/>
    </source>
</evidence>
<name>A0ABY1PB33_9HYPH</name>
<dbReference type="InterPro" id="IPR028087">
    <property type="entry name" value="Tad_N"/>
</dbReference>
<dbReference type="SUPFAM" id="SSF53300">
    <property type="entry name" value="vWA-like"/>
    <property type="match status" value="1"/>
</dbReference>
<accession>A0ABY1PB33</accession>
<protein>
    <submittedName>
        <fullName evidence="3">Flp pilus assembly protein TadG</fullName>
    </submittedName>
</protein>
<dbReference type="InterPro" id="IPR036465">
    <property type="entry name" value="vWFA_dom_sf"/>
</dbReference>
<evidence type="ECO:0000313" key="3">
    <source>
        <dbReference type="EMBL" id="SMP30545.1"/>
    </source>
</evidence>
<dbReference type="Pfam" id="PF13400">
    <property type="entry name" value="Tad"/>
    <property type="match status" value="1"/>
</dbReference>
<reference evidence="3 4" key="1">
    <citation type="submission" date="2017-05" db="EMBL/GenBank/DDBJ databases">
        <authorList>
            <person name="Varghese N."/>
            <person name="Submissions S."/>
        </authorList>
    </citation>
    <scope>NUCLEOTIDE SEQUENCE [LARGE SCALE GENOMIC DNA]</scope>
    <source>
        <strain evidence="3 4">DSM 15949</strain>
    </source>
</reference>
<feature type="domain" description="Putative Flp pilus-assembly TadG-like N-terminal" evidence="2">
    <location>
        <begin position="21"/>
        <end position="67"/>
    </location>
</feature>
<dbReference type="RefSeq" id="WP_155190481.1">
    <property type="nucleotide sequence ID" value="NZ_BAAAEA010000004.1"/>
</dbReference>
<dbReference type="EMBL" id="FXTT01000004">
    <property type="protein sequence ID" value="SMP30545.1"/>
    <property type="molecule type" value="Genomic_DNA"/>
</dbReference>
<proteinExistence type="predicted"/>
<keyword evidence="4" id="KW-1185">Reference proteome</keyword>
<organism evidence="3 4">
    <name type="scientific">Roseibium denhamense</name>
    <dbReference type="NCBI Taxonomy" id="76305"/>
    <lineage>
        <taxon>Bacteria</taxon>
        <taxon>Pseudomonadati</taxon>
        <taxon>Pseudomonadota</taxon>
        <taxon>Alphaproteobacteria</taxon>
        <taxon>Hyphomicrobiales</taxon>
        <taxon>Stappiaceae</taxon>
        <taxon>Roseibium</taxon>
    </lineage>
</organism>
<dbReference type="Gene3D" id="3.40.50.410">
    <property type="entry name" value="von Willebrand factor, type A domain"/>
    <property type="match status" value="1"/>
</dbReference>
<dbReference type="Proteomes" id="UP001157914">
    <property type="component" value="Unassembled WGS sequence"/>
</dbReference>
<comment type="caution">
    <text evidence="3">The sequence shown here is derived from an EMBL/GenBank/DDBJ whole genome shotgun (WGS) entry which is preliminary data.</text>
</comment>
<feature type="transmembrane region" description="Helical" evidence="1">
    <location>
        <begin position="21"/>
        <end position="42"/>
    </location>
</feature>